<dbReference type="InterPro" id="IPR025110">
    <property type="entry name" value="AMP-bd_C"/>
</dbReference>
<keyword evidence="2" id="KW-0436">Ligase</keyword>
<evidence type="ECO:0000256" key="1">
    <source>
        <dbReference type="ARBA" id="ARBA00006432"/>
    </source>
</evidence>
<dbReference type="PATRIC" id="fig|706587.4.peg.2575"/>
<feature type="domain" description="AMP-binding enzyme C-terminal" evidence="4">
    <location>
        <begin position="455"/>
        <end position="531"/>
    </location>
</feature>
<dbReference type="PROSITE" id="PS00455">
    <property type="entry name" value="AMP_BINDING"/>
    <property type="match status" value="1"/>
</dbReference>
<name>I4C5U5_DESTA</name>
<dbReference type="InterPro" id="IPR000873">
    <property type="entry name" value="AMP-dep_synth/lig_dom"/>
</dbReference>
<dbReference type="eggNOG" id="COG1021">
    <property type="taxonomic scope" value="Bacteria"/>
</dbReference>
<evidence type="ECO:0000256" key="2">
    <source>
        <dbReference type="ARBA" id="ARBA00022598"/>
    </source>
</evidence>
<feature type="domain" description="AMP-dependent synthetase/ligase" evidence="3">
    <location>
        <begin position="32"/>
        <end position="404"/>
    </location>
</feature>
<dbReference type="PANTHER" id="PTHR43201">
    <property type="entry name" value="ACYL-COA SYNTHETASE"/>
    <property type="match status" value="1"/>
</dbReference>
<dbReference type="Pfam" id="PF13193">
    <property type="entry name" value="AMP-binding_C"/>
    <property type="match status" value="1"/>
</dbReference>
<dbReference type="InterPro" id="IPR045851">
    <property type="entry name" value="AMP-bd_C_sf"/>
</dbReference>
<dbReference type="InterPro" id="IPR020845">
    <property type="entry name" value="AMP-binding_CS"/>
</dbReference>
<dbReference type="PANTHER" id="PTHR43201:SF5">
    <property type="entry name" value="MEDIUM-CHAIN ACYL-COA LIGASE ACSF2, MITOCHONDRIAL"/>
    <property type="match status" value="1"/>
</dbReference>
<sequence length="552" mass="60728">MTLEGFTPYKPEAAQLYEKKRWWLGLTMGDVFDKASDLYPNKEALVGSGKRYTYGQLRRIVDRLAYRFHKEGLNKGDTVLLQLPNWSEFYLAYFAAQKAGLVVVLLTVNHNAREISHLANLTRPKGWILPAVYRKTDFLKEVRQVQQTNPDLKKVILVGDNVPEDCLSFEELLKTEGDEDEIRKILEASRPDPGDVLQILPSGGTTGLPKGAPRTHNDYLCNVEYKSLAWDLNVNDICGVVSTVGHNLALLVCVTAPVLHGAKVVMIDSTYGEDFCKAVEEEKITATCAVPTIVSRLVNTPNIEKYDLSSLEKMYVGAAHSAPELVKSIESKLGCRYVNAFGMVEGPCCQSRPDDPEEVTLNTIGRPICPYDDFRTLDVDGKPTPRGVEGELAAKGPGIFTGYFKNPQANETAFTPDGYFRTGDLAVIDHNGNVKITGRIKDVIIRGGENIAAQEVEELISSHPLVVHASAIGIPHVDLGEEVCAFVTVVEGAQIGAQDILTHLEAVGASKLLRPARIEFVDHMPLTAAGKIDKKAQRNEMQEKLKAEQGMS</sequence>
<dbReference type="Gene3D" id="2.30.38.10">
    <property type="entry name" value="Luciferase, Domain 3"/>
    <property type="match status" value="1"/>
</dbReference>
<proteinExistence type="inferred from homology"/>
<reference evidence="6" key="1">
    <citation type="submission" date="2012-06" db="EMBL/GenBank/DDBJ databases">
        <title>Complete sequence of chromosome of Desulfomonile tiedjei DSM 6799.</title>
        <authorList>
            <person name="Lucas S."/>
            <person name="Copeland A."/>
            <person name="Lapidus A."/>
            <person name="Glavina del Rio T."/>
            <person name="Dalin E."/>
            <person name="Tice H."/>
            <person name="Bruce D."/>
            <person name="Goodwin L."/>
            <person name="Pitluck S."/>
            <person name="Peters L."/>
            <person name="Ovchinnikova G."/>
            <person name="Zeytun A."/>
            <person name="Lu M."/>
            <person name="Kyrpides N."/>
            <person name="Mavromatis K."/>
            <person name="Ivanova N."/>
            <person name="Brettin T."/>
            <person name="Detter J.C."/>
            <person name="Han C."/>
            <person name="Larimer F."/>
            <person name="Land M."/>
            <person name="Hauser L."/>
            <person name="Markowitz V."/>
            <person name="Cheng J.-F."/>
            <person name="Hugenholtz P."/>
            <person name="Woyke T."/>
            <person name="Wu D."/>
            <person name="Spring S."/>
            <person name="Schroeder M."/>
            <person name="Brambilla E."/>
            <person name="Klenk H.-P."/>
            <person name="Eisen J.A."/>
        </authorList>
    </citation>
    <scope>NUCLEOTIDE SEQUENCE [LARGE SCALE GENOMIC DNA]</scope>
    <source>
        <strain evidence="6">ATCC 49306 / DSM 6799 / DCB-1</strain>
    </source>
</reference>
<dbReference type="KEGG" id="dti:Desti_2245"/>
<dbReference type="SUPFAM" id="SSF56801">
    <property type="entry name" value="Acetyl-CoA synthetase-like"/>
    <property type="match status" value="1"/>
</dbReference>
<organism evidence="5 6">
    <name type="scientific">Desulfomonile tiedjei (strain ATCC 49306 / DSM 6799 / DCB-1)</name>
    <dbReference type="NCBI Taxonomy" id="706587"/>
    <lineage>
        <taxon>Bacteria</taxon>
        <taxon>Pseudomonadati</taxon>
        <taxon>Thermodesulfobacteriota</taxon>
        <taxon>Desulfomonilia</taxon>
        <taxon>Desulfomonilales</taxon>
        <taxon>Desulfomonilaceae</taxon>
        <taxon>Desulfomonile</taxon>
    </lineage>
</organism>
<dbReference type="OrthoDB" id="9803968at2"/>
<evidence type="ECO:0000259" key="3">
    <source>
        <dbReference type="Pfam" id="PF00501"/>
    </source>
</evidence>
<dbReference type="AlphaFoldDB" id="I4C5U5"/>
<dbReference type="EMBL" id="CP003360">
    <property type="protein sequence ID" value="AFM24936.1"/>
    <property type="molecule type" value="Genomic_DNA"/>
</dbReference>
<dbReference type="Gene3D" id="3.40.50.980">
    <property type="match status" value="2"/>
</dbReference>
<dbReference type="Proteomes" id="UP000006055">
    <property type="component" value="Chromosome"/>
</dbReference>
<dbReference type="Gene3D" id="3.30.300.30">
    <property type="match status" value="1"/>
</dbReference>
<dbReference type="GO" id="GO:0006631">
    <property type="term" value="P:fatty acid metabolic process"/>
    <property type="evidence" value="ECO:0007669"/>
    <property type="project" value="TreeGrafter"/>
</dbReference>
<gene>
    <name evidence="5" type="ordered locus">Desti_2245</name>
</gene>
<protein>
    <submittedName>
        <fullName evidence="5">Peptide arylation enzyme</fullName>
    </submittedName>
</protein>
<comment type="similarity">
    <text evidence="1">Belongs to the ATP-dependent AMP-binding enzyme family.</text>
</comment>
<dbReference type="HOGENOM" id="CLU_000022_59_7_7"/>
<evidence type="ECO:0000313" key="6">
    <source>
        <dbReference type="Proteomes" id="UP000006055"/>
    </source>
</evidence>
<evidence type="ECO:0000259" key="4">
    <source>
        <dbReference type="Pfam" id="PF13193"/>
    </source>
</evidence>
<dbReference type="Pfam" id="PF00501">
    <property type="entry name" value="AMP-binding"/>
    <property type="match status" value="1"/>
</dbReference>
<dbReference type="GO" id="GO:0031956">
    <property type="term" value="F:medium-chain fatty acid-CoA ligase activity"/>
    <property type="evidence" value="ECO:0007669"/>
    <property type="project" value="TreeGrafter"/>
</dbReference>
<dbReference type="RefSeq" id="WP_014810079.1">
    <property type="nucleotide sequence ID" value="NC_018025.1"/>
</dbReference>
<evidence type="ECO:0000313" key="5">
    <source>
        <dbReference type="EMBL" id="AFM24936.1"/>
    </source>
</evidence>
<keyword evidence="6" id="KW-1185">Reference proteome</keyword>
<accession>I4C5U5</accession>
<dbReference type="STRING" id="706587.Desti_2245"/>